<accession>A0AAD5VJB1</accession>
<dbReference type="EMBL" id="JANIEX010000964">
    <property type="protein sequence ID" value="KAJ3561710.1"/>
    <property type="molecule type" value="Genomic_DNA"/>
</dbReference>
<dbReference type="InterPro" id="IPR012816">
    <property type="entry name" value="NADAR"/>
</dbReference>
<feature type="compositionally biased region" description="Basic and acidic residues" evidence="1">
    <location>
        <begin position="49"/>
        <end position="63"/>
    </location>
</feature>
<dbReference type="SUPFAM" id="SSF143990">
    <property type="entry name" value="YbiA-like"/>
    <property type="match status" value="1"/>
</dbReference>
<dbReference type="AlphaFoldDB" id="A0AAD5VJB1"/>
<evidence type="ECO:0000313" key="4">
    <source>
        <dbReference type="Proteomes" id="UP001213000"/>
    </source>
</evidence>
<protein>
    <recommendedName>
        <fullName evidence="2">NADAR domain-containing protein</fullName>
    </recommendedName>
</protein>
<feature type="domain" description="NADAR" evidence="2">
    <location>
        <begin position="134"/>
        <end position="239"/>
    </location>
</feature>
<reference evidence="3" key="1">
    <citation type="submission" date="2022-07" db="EMBL/GenBank/DDBJ databases">
        <title>Genome Sequence of Leucocoprinus birnbaumii.</title>
        <authorList>
            <person name="Buettner E."/>
        </authorList>
    </citation>
    <scope>NUCLEOTIDE SEQUENCE</scope>
    <source>
        <strain evidence="3">VT141</strain>
    </source>
</reference>
<keyword evidence="4" id="KW-1185">Reference proteome</keyword>
<proteinExistence type="predicted"/>
<comment type="caution">
    <text evidence="3">The sequence shown here is derived from an EMBL/GenBank/DDBJ whole genome shotgun (WGS) entry which is preliminary data.</text>
</comment>
<dbReference type="Pfam" id="PF08719">
    <property type="entry name" value="NADAR"/>
    <property type="match status" value="1"/>
</dbReference>
<name>A0AAD5VJB1_9AGAR</name>
<organism evidence="3 4">
    <name type="scientific">Leucocoprinus birnbaumii</name>
    <dbReference type="NCBI Taxonomy" id="56174"/>
    <lineage>
        <taxon>Eukaryota</taxon>
        <taxon>Fungi</taxon>
        <taxon>Dikarya</taxon>
        <taxon>Basidiomycota</taxon>
        <taxon>Agaricomycotina</taxon>
        <taxon>Agaricomycetes</taxon>
        <taxon>Agaricomycetidae</taxon>
        <taxon>Agaricales</taxon>
        <taxon>Agaricineae</taxon>
        <taxon>Agaricaceae</taxon>
        <taxon>Leucocoprinus</taxon>
    </lineage>
</organism>
<dbReference type="Proteomes" id="UP001213000">
    <property type="component" value="Unassembled WGS sequence"/>
</dbReference>
<dbReference type="Gene3D" id="1.10.357.40">
    <property type="entry name" value="YbiA-like"/>
    <property type="match status" value="1"/>
</dbReference>
<gene>
    <name evidence="3" type="ORF">NP233_g10025</name>
</gene>
<evidence type="ECO:0000313" key="3">
    <source>
        <dbReference type="EMBL" id="KAJ3561710.1"/>
    </source>
</evidence>
<evidence type="ECO:0000259" key="2">
    <source>
        <dbReference type="Pfam" id="PF08719"/>
    </source>
</evidence>
<dbReference type="CDD" id="cd15457">
    <property type="entry name" value="NADAR"/>
    <property type="match status" value="1"/>
</dbReference>
<sequence length="407" mass="46237">MPVRAELNLGNFDVKDFGQSSRATYVPSVHRDTVSDHSHYNHALPVNRGDQHARRTRSKERSLHTIPTKPLPSRRPHSVPPVLERHRRPQSSSSNPPLRQHLERSNSRILFYHKHNPYYGFTNFSPHNVKYQEKFQGYRDDLAEHIRLCSPYPSVAFSEARRLSDHVRSDWRVVNIKMMDEVIYHKFTQHYSLMEELLGTGDAELVEDSDKDWFWGIGADGKGFNELGKALERLRTRLRRERWPCASTSGSGATVLESESHVRKRSNPSAVGIVQAQAPLPAKPLSSAAPIISDKRIRRQSAPINELCKVSAPILHYTSSDEALHLESIVIRNRDLGIIASVRERVLALREISATLVYSVPGNFAATYPLSPFPISIATTGRSTKTLIIAVNAVDRSRRRMLLRRNE</sequence>
<dbReference type="InterPro" id="IPR037238">
    <property type="entry name" value="YbiA-like_sf"/>
</dbReference>
<evidence type="ECO:0000256" key="1">
    <source>
        <dbReference type="SAM" id="MobiDB-lite"/>
    </source>
</evidence>
<feature type="region of interest" description="Disordered" evidence="1">
    <location>
        <begin position="39"/>
        <end position="100"/>
    </location>
</feature>